<dbReference type="SUPFAM" id="SSF141099">
    <property type="entry name" value="Atu1913-like"/>
    <property type="match status" value="1"/>
</dbReference>
<dbReference type="PATRIC" id="fig|1420013.3.peg.2058"/>
<gene>
    <name evidence="1" type="ORF">KPNJ2_02178</name>
</gene>
<dbReference type="Proteomes" id="UP000019586">
    <property type="component" value="Chromosome"/>
</dbReference>
<dbReference type="EMBL" id="CP006918">
    <property type="protein sequence ID" value="AHM78958.1"/>
    <property type="molecule type" value="Genomic_DNA"/>
</dbReference>
<evidence type="ECO:0000313" key="2">
    <source>
        <dbReference type="Proteomes" id="UP000019586"/>
    </source>
</evidence>
<dbReference type="Gene3D" id="4.10.1210.10">
    <property type="entry name" value="Atu1913-like"/>
    <property type="match status" value="1"/>
</dbReference>
<accession>W8UTH6</accession>
<dbReference type="KEGG" id="kps:KPNJ2_02178"/>
<reference evidence="1 2" key="1">
    <citation type="journal article" date="2014" name="Proc. Natl. Acad. Sci. U.S.A.">
        <title>Molecular dissection of the evolution of carbapenem-resistant multilocus sequence type 258 Klebsiella pneumoniae.</title>
        <authorList>
            <person name="Deleo F.R."/>
            <person name="Chen L."/>
            <person name="Porcella S.F."/>
            <person name="Martens C.A."/>
            <person name="Kobayashi S.D."/>
            <person name="Porter A.R."/>
            <person name="Chavda K.D."/>
            <person name="Jacobs M.R."/>
            <person name="Mathema B."/>
            <person name="Olsen R.J."/>
            <person name="Bonomo R.A."/>
            <person name="Musser J.M."/>
            <person name="Kreiswirth B.N."/>
        </authorList>
    </citation>
    <scope>NUCLEOTIDE SEQUENCE [LARGE SCALE GENOMIC DNA]</scope>
    <source>
        <strain evidence="1">30684/NJST258_2</strain>
    </source>
</reference>
<dbReference type="InterPro" id="IPR036488">
    <property type="entry name" value="DUF1883-like_sf"/>
</dbReference>
<evidence type="ECO:0000313" key="1">
    <source>
        <dbReference type="EMBL" id="AHM78958.1"/>
    </source>
</evidence>
<proteinExistence type="predicted"/>
<dbReference type="AlphaFoldDB" id="W8UTH6"/>
<name>W8UTH6_KLEPN</name>
<sequence length="108" mass="11862">MMHRAKCEQYHARTGWAGCCSGTETGYKMAMVKASLTLFGGDTLVVRCSERCHIHLMSAKVPGDSHADILSVQDRDSAYLTVPYSGTWNVLIDSHSQSLEHSISYVPA</sequence>
<dbReference type="HOGENOM" id="CLU_160692_1_0_6"/>
<organism evidence="1 2">
    <name type="scientific">Klebsiella pneumoniae 30684/NJST258_2</name>
    <dbReference type="NCBI Taxonomy" id="1420013"/>
    <lineage>
        <taxon>Bacteria</taxon>
        <taxon>Pseudomonadati</taxon>
        <taxon>Pseudomonadota</taxon>
        <taxon>Gammaproteobacteria</taxon>
        <taxon>Enterobacterales</taxon>
        <taxon>Enterobacteriaceae</taxon>
        <taxon>Klebsiella/Raoultella group</taxon>
        <taxon>Klebsiella</taxon>
        <taxon>Klebsiella pneumoniae complex</taxon>
    </lineage>
</organism>
<protein>
    <submittedName>
        <fullName evidence="1">Uncharacterized protein</fullName>
    </submittedName>
</protein>